<feature type="transmembrane region" description="Helical" evidence="6">
    <location>
        <begin position="210"/>
        <end position="230"/>
    </location>
</feature>
<feature type="domain" description="EamA" evidence="7">
    <location>
        <begin position="154"/>
        <end position="277"/>
    </location>
</feature>
<feature type="transmembrane region" description="Helical" evidence="6">
    <location>
        <begin position="12"/>
        <end position="34"/>
    </location>
</feature>
<dbReference type="InterPro" id="IPR000620">
    <property type="entry name" value="EamA_dom"/>
</dbReference>
<evidence type="ECO:0000256" key="2">
    <source>
        <dbReference type="ARBA" id="ARBA00009853"/>
    </source>
</evidence>
<evidence type="ECO:0000256" key="5">
    <source>
        <dbReference type="ARBA" id="ARBA00023136"/>
    </source>
</evidence>
<feature type="transmembrane region" description="Helical" evidence="6">
    <location>
        <begin position="242"/>
        <end position="260"/>
    </location>
</feature>
<evidence type="ECO:0000256" key="6">
    <source>
        <dbReference type="SAM" id="Phobius"/>
    </source>
</evidence>
<comment type="similarity">
    <text evidence="2">Belongs to the drug/metabolite transporter (DMT) superfamily. 10 TMS drug/metabolite exporter (DME) (TC 2.A.7.3) family.</text>
</comment>
<dbReference type="PANTHER" id="PTHR22911">
    <property type="entry name" value="ACYL-MALONYL CONDENSING ENZYME-RELATED"/>
    <property type="match status" value="1"/>
</dbReference>
<dbReference type="Proteomes" id="UP001279642">
    <property type="component" value="Unassembled WGS sequence"/>
</dbReference>
<feature type="transmembrane region" description="Helical" evidence="6">
    <location>
        <begin position="99"/>
        <end position="120"/>
    </location>
</feature>
<evidence type="ECO:0000313" key="9">
    <source>
        <dbReference type="Proteomes" id="UP001279642"/>
    </source>
</evidence>
<proteinExistence type="inferred from homology"/>
<keyword evidence="9" id="KW-1185">Reference proteome</keyword>
<feature type="transmembrane region" description="Helical" evidence="6">
    <location>
        <begin position="149"/>
        <end position="172"/>
    </location>
</feature>
<reference evidence="8 9" key="1">
    <citation type="journal article" date="2016" name="Antonie Van Leeuwenhoek">
        <title>Dongia soli sp. nov., isolated from soil from Dokdo, Korea.</title>
        <authorList>
            <person name="Kim D.U."/>
            <person name="Lee H."/>
            <person name="Kim H."/>
            <person name="Kim S.G."/>
            <person name="Ka J.O."/>
        </authorList>
    </citation>
    <scope>NUCLEOTIDE SEQUENCE [LARGE SCALE GENOMIC DNA]</scope>
    <source>
        <strain evidence="8 9">D78</strain>
    </source>
</reference>
<evidence type="ECO:0000313" key="8">
    <source>
        <dbReference type="EMBL" id="MDY0883847.1"/>
    </source>
</evidence>
<dbReference type="PANTHER" id="PTHR22911:SF6">
    <property type="entry name" value="SOLUTE CARRIER FAMILY 35 MEMBER G1"/>
    <property type="match status" value="1"/>
</dbReference>
<keyword evidence="4 6" id="KW-1133">Transmembrane helix</keyword>
<feature type="transmembrane region" description="Helical" evidence="6">
    <location>
        <begin position="184"/>
        <end position="204"/>
    </location>
</feature>
<accession>A0ABU5EC30</accession>
<gene>
    <name evidence="8" type="ORF">SMD27_13430</name>
</gene>
<keyword evidence="5 6" id="KW-0472">Membrane</keyword>
<evidence type="ECO:0000256" key="4">
    <source>
        <dbReference type="ARBA" id="ARBA00022989"/>
    </source>
</evidence>
<dbReference type="Pfam" id="PF00892">
    <property type="entry name" value="EamA"/>
    <property type="match status" value="2"/>
</dbReference>
<feature type="domain" description="EamA" evidence="7">
    <location>
        <begin position="11"/>
        <end position="142"/>
    </location>
</feature>
<feature type="transmembrane region" description="Helical" evidence="6">
    <location>
        <begin position="76"/>
        <end position="93"/>
    </location>
</feature>
<organism evidence="8 9">
    <name type="scientific">Dongia soli</name>
    <dbReference type="NCBI Taxonomy" id="600628"/>
    <lineage>
        <taxon>Bacteria</taxon>
        <taxon>Pseudomonadati</taxon>
        <taxon>Pseudomonadota</taxon>
        <taxon>Alphaproteobacteria</taxon>
        <taxon>Rhodospirillales</taxon>
        <taxon>Dongiaceae</taxon>
        <taxon>Dongia</taxon>
    </lineage>
</organism>
<name>A0ABU5EC30_9PROT</name>
<comment type="caution">
    <text evidence="8">The sequence shown here is derived from an EMBL/GenBank/DDBJ whole genome shotgun (WGS) entry which is preliminary data.</text>
</comment>
<feature type="transmembrane region" description="Helical" evidence="6">
    <location>
        <begin position="40"/>
        <end position="64"/>
    </location>
</feature>
<feature type="transmembrane region" description="Helical" evidence="6">
    <location>
        <begin position="127"/>
        <end position="143"/>
    </location>
</feature>
<dbReference type="EMBL" id="JAXCLW010000003">
    <property type="protein sequence ID" value="MDY0883847.1"/>
    <property type="molecule type" value="Genomic_DNA"/>
</dbReference>
<evidence type="ECO:0000256" key="3">
    <source>
        <dbReference type="ARBA" id="ARBA00022692"/>
    </source>
</evidence>
<comment type="subcellular location">
    <subcellularLocation>
        <location evidence="1">Membrane</location>
        <topology evidence="1">Multi-pass membrane protein</topology>
    </subcellularLocation>
</comment>
<feature type="transmembrane region" description="Helical" evidence="6">
    <location>
        <begin position="266"/>
        <end position="285"/>
    </location>
</feature>
<evidence type="ECO:0000256" key="1">
    <source>
        <dbReference type="ARBA" id="ARBA00004141"/>
    </source>
</evidence>
<protein>
    <submittedName>
        <fullName evidence="8">DMT family transporter</fullName>
    </submittedName>
</protein>
<dbReference type="InterPro" id="IPR037185">
    <property type="entry name" value="EmrE-like"/>
</dbReference>
<sequence length="302" mass="32760">MSATPHPNATRGLLLAASAYLIFTIQDVLVRLLVKANIPIWQVLSARSAIILLGCLFLAGPRVVVDSIRAPSKWSLILRGLFILGAWLCYYTASKTLPYGQLVTIYYAAPIIITVLSIFMLKETVGIGRWSALALGFIGVSIACEPGSVGFSLSVWLTLGAAVLWSFSNILLRKAGLTENVLMQMFMSNGIFLIGCFVPTLIFWQAMTPFQWLLIAGVGSLGGIAQYLLFKSFRLAPASAIAPMEYSSLVWAFGLGYLVWGEVPNNGVFLGAVLIGASGVSNLYIERWRRKAELRAAASAMK</sequence>
<dbReference type="SUPFAM" id="SSF103481">
    <property type="entry name" value="Multidrug resistance efflux transporter EmrE"/>
    <property type="match status" value="2"/>
</dbReference>
<evidence type="ECO:0000259" key="7">
    <source>
        <dbReference type="Pfam" id="PF00892"/>
    </source>
</evidence>
<keyword evidence="3 6" id="KW-0812">Transmembrane</keyword>
<dbReference type="RefSeq" id="WP_320508912.1">
    <property type="nucleotide sequence ID" value="NZ_JAXCLW010000003.1"/>
</dbReference>